<feature type="domain" description="DH" evidence="11">
    <location>
        <begin position="27"/>
        <end position="211"/>
    </location>
</feature>
<dbReference type="GO" id="GO:0005856">
    <property type="term" value="C:cytoskeleton"/>
    <property type="evidence" value="ECO:0007669"/>
    <property type="project" value="UniProtKB-SubCell"/>
</dbReference>
<dbReference type="PANTHER" id="PTHR12673">
    <property type="entry name" value="FACIOGENITAL DYSPLASIA PROTEIN"/>
    <property type="match status" value="1"/>
</dbReference>
<keyword evidence="3" id="KW-0344">Guanine-nucleotide releasing factor</keyword>
<dbReference type="PANTHER" id="PTHR12673:SF251">
    <property type="entry name" value="DH DOMAIN-CONTAINING PROTEIN-RELATED"/>
    <property type="match status" value="1"/>
</dbReference>
<evidence type="ECO:0000256" key="1">
    <source>
        <dbReference type="ARBA" id="ARBA00004245"/>
    </source>
</evidence>
<dbReference type="InterPro" id="IPR017455">
    <property type="entry name" value="Znf_FYVE-rel"/>
</dbReference>
<feature type="compositionally biased region" description="Low complexity" evidence="9">
    <location>
        <begin position="466"/>
        <end position="478"/>
    </location>
</feature>
<dbReference type="CDD" id="cd00160">
    <property type="entry name" value="RhoGEF"/>
    <property type="match status" value="1"/>
</dbReference>
<accession>A0A152A373</accession>
<dbReference type="GO" id="GO:0005085">
    <property type="term" value="F:guanyl-nucleotide exchange factor activity"/>
    <property type="evidence" value="ECO:0007669"/>
    <property type="project" value="UniProtKB-KW"/>
</dbReference>
<proteinExistence type="predicted"/>
<feature type="compositionally biased region" description="Pro residues" evidence="9">
    <location>
        <begin position="813"/>
        <end position="823"/>
    </location>
</feature>
<dbReference type="STRING" id="361077.A0A152A373"/>
<sequence length="883" mass="97168">MEEILGSLVKGWSTRKKYKQLILHKENRDKVAKEILETEQIYVRNLEIIVQNYLKPLKNINPPLLSANSIQIIFGHIEDLLTVNRVLLNAIQDRMSTWYVNKQIGDSFTKLAPYLKLYTQYCSSYDKSISRLKRKCDDSKDLTAYLKRITSETGFGLDLQSLLIMPIQRIPRYKLLLKSLIDYTPIESPDYPTIMDALEKVSQVANHINESIREKQNSEKILSIQRRFTGYVPPLLAPLRTFIKEGYLTKICRKEPKKRWFILFSDALLYGTKIETVGTMDPIYKFHRLLPLTNSKLNNLQDNEKSNKFKNSFQIIHTDKSFTVFADTEQEKAAWIKEIEQVLKFLGQNEGSVARMNKQYSSMKILKNTNGQGEEEQSQGSISAPVWIPDNDALECMICTAKFTTIRRRHHCRRCGNVVCGKCSDFNWKLDNQKKEVRVCKTCYISLSNGTGQATITSKPTGDGKSSPVEQSSSPNSSTITNGGISIDVDSSSDNDTDNETSSIGDSHSEIPTISALSTLIITGDTFELPPPPPPIAITTSSTSSTVIPPQTTPIPPPIATFTTPSSTNTTPSTPTTPPTPFTPPPLTKQGSQANSLLSFCNLVLNTSPNVSPSLERKNSTPKLSDLAKFNMPEHGKRSQNSSPISSPQIQRKNDTTQPLPTSPLSQSVPVTSSINTTEEKVILPEIKSILNNNTTPPTTPPPSQQQSPIIPPTKTKPNLPPTAMLPVTPKPPTTSSPTMSHSSPSIPIVVAKPIPSPQPFLSPPNNNSTTTTTNGIHSNIPLGSSLPTMPSIPKKPLPPPPPPKQPSSVKLPPTPPTTPPPSLQNEQSIENIQTPTIGAGGNNPPPPIPPKRKTIALPSNPPPPTPQPLPARVLPPTPPKRN</sequence>
<dbReference type="OrthoDB" id="660555at2759"/>
<evidence type="ECO:0000259" key="12">
    <source>
        <dbReference type="PROSITE" id="PS50178"/>
    </source>
</evidence>
<keyword evidence="4" id="KW-0479">Metal-binding</keyword>
<evidence type="ECO:0000256" key="4">
    <source>
        <dbReference type="ARBA" id="ARBA00022723"/>
    </source>
</evidence>
<keyword evidence="7" id="KW-0206">Cytoskeleton</keyword>
<dbReference type="InterPro" id="IPR013083">
    <property type="entry name" value="Znf_RING/FYVE/PHD"/>
</dbReference>
<feature type="domain" description="PH" evidence="10">
    <location>
        <begin position="241"/>
        <end position="344"/>
    </location>
</feature>
<dbReference type="OMA" id="IQDRMTT"/>
<feature type="compositionally biased region" description="Polar residues" evidence="9">
    <location>
        <begin position="824"/>
        <end position="834"/>
    </location>
</feature>
<feature type="compositionally biased region" description="Polar residues" evidence="9">
    <location>
        <begin position="776"/>
        <end position="789"/>
    </location>
</feature>
<evidence type="ECO:0000313" key="13">
    <source>
        <dbReference type="EMBL" id="KYR00698.1"/>
    </source>
</evidence>
<evidence type="ECO:0000256" key="9">
    <source>
        <dbReference type="SAM" id="MobiDB-lite"/>
    </source>
</evidence>
<dbReference type="SUPFAM" id="SSF57903">
    <property type="entry name" value="FYVE/PHD zinc finger"/>
    <property type="match status" value="1"/>
</dbReference>
<reference evidence="13 14" key="1">
    <citation type="submission" date="2015-12" db="EMBL/GenBank/DDBJ databases">
        <title>Dictyostelia acquired genes for synthesis and detection of signals that induce cell-type specialization by lateral gene transfer from prokaryotes.</title>
        <authorList>
            <person name="Gloeckner G."/>
            <person name="Schaap P."/>
        </authorList>
    </citation>
    <scope>NUCLEOTIDE SEQUENCE [LARGE SCALE GENOMIC DNA]</scope>
    <source>
        <strain evidence="13 14">TK</strain>
    </source>
</reference>
<dbReference type="Pfam" id="PF00621">
    <property type="entry name" value="RhoGEF"/>
    <property type="match status" value="1"/>
</dbReference>
<keyword evidence="6" id="KW-0862">Zinc</keyword>
<dbReference type="InterPro" id="IPR011993">
    <property type="entry name" value="PH-like_dom_sf"/>
</dbReference>
<dbReference type="SMART" id="SM00233">
    <property type="entry name" value="PH"/>
    <property type="match status" value="1"/>
</dbReference>
<dbReference type="Gene3D" id="3.30.40.10">
    <property type="entry name" value="Zinc/RING finger domain, C3HC4 (zinc finger)"/>
    <property type="match status" value="1"/>
</dbReference>
<dbReference type="InterPro" id="IPR001849">
    <property type="entry name" value="PH_domain"/>
</dbReference>
<dbReference type="Gene3D" id="2.30.29.30">
    <property type="entry name" value="Pleckstrin-homology domain (PH domain)/Phosphotyrosine-binding domain (PTB)"/>
    <property type="match status" value="1"/>
</dbReference>
<dbReference type="GO" id="GO:0005737">
    <property type="term" value="C:cytoplasm"/>
    <property type="evidence" value="ECO:0007669"/>
    <property type="project" value="TreeGrafter"/>
</dbReference>
<evidence type="ECO:0000259" key="11">
    <source>
        <dbReference type="PROSITE" id="PS50010"/>
    </source>
</evidence>
<dbReference type="InterPro" id="IPR051092">
    <property type="entry name" value="FYVE_RhoGEF_PH"/>
</dbReference>
<evidence type="ECO:0000256" key="5">
    <source>
        <dbReference type="ARBA" id="ARBA00022771"/>
    </source>
</evidence>
<protein>
    <submittedName>
        <fullName evidence="13">Pleckstrin (PH) domain-containing protein</fullName>
    </submittedName>
</protein>
<dbReference type="SMART" id="SM00064">
    <property type="entry name" value="FYVE"/>
    <property type="match status" value="1"/>
</dbReference>
<dbReference type="InParanoid" id="A0A152A373"/>
<evidence type="ECO:0000256" key="7">
    <source>
        <dbReference type="ARBA" id="ARBA00023212"/>
    </source>
</evidence>
<comment type="subcellular location">
    <subcellularLocation>
        <location evidence="1">Cytoplasm</location>
        <location evidence="1">Cytoskeleton</location>
    </subcellularLocation>
</comment>
<feature type="region of interest" description="Disordered" evidence="9">
    <location>
        <begin position="691"/>
        <end position="883"/>
    </location>
</feature>
<dbReference type="Gene3D" id="1.20.900.10">
    <property type="entry name" value="Dbl homology (DH) domain"/>
    <property type="match status" value="1"/>
</dbReference>
<dbReference type="Pfam" id="PF00169">
    <property type="entry name" value="PH"/>
    <property type="match status" value="1"/>
</dbReference>
<feature type="compositionally biased region" description="Low complexity" evidence="9">
    <location>
        <begin position="705"/>
        <end position="718"/>
    </location>
</feature>
<dbReference type="EMBL" id="LODT01000013">
    <property type="protein sequence ID" value="KYR00698.1"/>
    <property type="molecule type" value="Genomic_DNA"/>
</dbReference>
<dbReference type="PROSITE" id="PS50003">
    <property type="entry name" value="PH_DOMAIN"/>
    <property type="match status" value="1"/>
</dbReference>
<keyword evidence="14" id="KW-1185">Reference proteome</keyword>
<dbReference type="InterPro" id="IPR000306">
    <property type="entry name" value="Znf_FYVE"/>
</dbReference>
<evidence type="ECO:0000256" key="3">
    <source>
        <dbReference type="ARBA" id="ARBA00022658"/>
    </source>
</evidence>
<dbReference type="InterPro" id="IPR011011">
    <property type="entry name" value="Znf_FYVE_PHD"/>
</dbReference>
<dbReference type="PROSITE" id="PS50010">
    <property type="entry name" value="DH_2"/>
    <property type="match status" value="1"/>
</dbReference>
<name>A0A152A373_TIELA</name>
<feature type="compositionally biased region" description="Low complexity" evidence="9">
    <location>
        <begin position="764"/>
        <end position="775"/>
    </location>
</feature>
<dbReference type="Proteomes" id="UP000076078">
    <property type="component" value="Unassembled WGS sequence"/>
</dbReference>
<evidence type="ECO:0000313" key="14">
    <source>
        <dbReference type="Proteomes" id="UP000076078"/>
    </source>
</evidence>
<feature type="region of interest" description="Disordered" evidence="9">
    <location>
        <begin position="454"/>
        <end position="510"/>
    </location>
</feature>
<dbReference type="SUPFAM" id="SSF48065">
    <property type="entry name" value="DBL homology domain (DH-domain)"/>
    <property type="match status" value="1"/>
</dbReference>
<dbReference type="FunCoup" id="A0A152A373">
    <property type="interactions" value="170"/>
</dbReference>
<feature type="region of interest" description="Disordered" evidence="9">
    <location>
        <begin position="632"/>
        <end position="677"/>
    </location>
</feature>
<keyword evidence="5 8" id="KW-0863">Zinc-finger</keyword>
<dbReference type="SMART" id="SM00325">
    <property type="entry name" value="RhoGEF"/>
    <property type="match status" value="1"/>
</dbReference>
<feature type="domain" description="FYVE-type" evidence="12">
    <location>
        <begin position="390"/>
        <end position="448"/>
    </location>
</feature>
<evidence type="ECO:0000256" key="6">
    <source>
        <dbReference type="ARBA" id="ARBA00022833"/>
    </source>
</evidence>
<gene>
    <name evidence="13" type="ORF">DLAC_02737</name>
</gene>
<feature type="compositionally biased region" description="Pro residues" evidence="9">
    <location>
        <begin position="860"/>
        <end position="883"/>
    </location>
</feature>
<evidence type="ECO:0000259" key="10">
    <source>
        <dbReference type="PROSITE" id="PS50003"/>
    </source>
</evidence>
<feature type="compositionally biased region" description="Low complexity" evidence="9">
    <location>
        <begin position="563"/>
        <end position="574"/>
    </location>
</feature>
<dbReference type="PROSITE" id="PS50178">
    <property type="entry name" value="ZF_FYVE"/>
    <property type="match status" value="1"/>
</dbReference>
<feature type="compositionally biased region" description="Low complexity" evidence="9">
    <location>
        <begin position="639"/>
        <end position="651"/>
    </location>
</feature>
<dbReference type="InterPro" id="IPR035899">
    <property type="entry name" value="DBL_dom_sf"/>
</dbReference>
<feature type="region of interest" description="Disordered" evidence="9">
    <location>
        <begin position="563"/>
        <end position="592"/>
    </location>
</feature>
<feature type="compositionally biased region" description="Low complexity" evidence="9">
    <location>
        <begin position="736"/>
        <end position="748"/>
    </location>
</feature>
<dbReference type="Pfam" id="PF01363">
    <property type="entry name" value="FYVE"/>
    <property type="match status" value="1"/>
</dbReference>
<keyword evidence="2" id="KW-0963">Cytoplasm</keyword>
<dbReference type="SUPFAM" id="SSF50729">
    <property type="entry name" value="PH domain-like"/>
    <property type="match status" value="1"/>
</dbReference>
<dbReference type="GO" id="GO:0008270">
    <property type="term" value="F:zinc ion binding"/>
    <property type="evidence" value="ECO:0007669"/>
    <property type="project" value="UniProtKB-KW"/>
</dbReference>
<evidence type="ECO:0000256" key="2">
    <source>
        <dbReference type="ARBA" id="ARBA00022490"/>
    </source>
</evidence>
<evidence type="ECO:0000256" key="8">
    <source>
        <dbReference type="PROSITE-ProRule" id="PRU00091"/>
    </source>
</evidence>
<feature type="compositionally biased region" description="Pro residues" evidence="9">
    <location>
        <begin position="794"/>
        <end position="806"/>
    </location>
</feature>
<feature type="compositionally biased region" description="Polar residues" evidence="9">
    <location>
        <begin position="656"/>
        <end position="677"/>
    </location>
</feature>
<feature type="compositionally biased region" description="Pro residues" evidence="9">
    <location>
        <begin position="575"/>
        <end position="587"/>
    </location>
</feature>
<organism evidence="13 14">
    <name type="scientific">Tieghemostelium lacteum</name>
    <name type="common">Slime mold</name>
    <name type="synonym">Dictyostelium lacteum</name>
    <dbReference type="NCBI Taxonomy" id="361077"/>
    <lineage>
        <taxon>Eukaryota</taxon>
        <taxon>Amoebozoa</taxon>
        <taxon>Evosea</taxon>
        <taxon>Eumycetozoa</taxon>
        <taxon>Dictyostelia</taxon>
        <taxon>Dictyosteliales</taxon>
        <taxon>Raperosteliaceae</taxon>
        <taxon>Tieghemostelium</taxon>
    </lineage>
</organism>
<dbReference type="AlphaFoldDB" id="A0A152A373"/>
<dbReference type="InterPro" id="IPR000219">
    <property type="entry name" value="DH_dom"/>
</dbReference>
<comment type="caution">
    <text evidence="13">The sequence shown here is derived from an EMBL/GenBank/DDBJ whole genome shotgun (WGS) entry which is preliminary data.</text>
</comment>